<keyword evidence="4" id="KW-0812">Transmembrane</keyword>
<evidence type="ECO:0000256" key="1">
    <source>
        <dbReference type="ARBA" id="ARBA00009995"/>
    </source>
</evidence>
<proteinExistence type="inferred from homology"/>
<protein>
    <recommendedName>
        <fullName evidence="8">UDP-glucuronosyltransferase</fullName>
    </recommendedName>
</protein>
<dbReference type="GeneID" id="764059"/>
<evidence type="ECO:0000256" key="4">
    <source>
        <dbReference type="SAM" id="Phobius"/>
    </source>
</evidence>
<dbReference type="InterPro" id="IPR002213">
    <property type="entry name" value="UDP_glucos_trans"/>
</dbReference>
<keyword evidence="2" id="KW-0328">Glycosyltransferase</keyword>
<dbReference type="EnsemblMetazoa" id="XM_030996316">
    <property type="protein sequence ID" value="XP_030852176"/>
    <property type="gene ID" value="LOC764059"/>
</dbReference>
<dbReference type="PANTHER" id="PTHR48043:SF145">
    <property type="entry name" value="FI06409P-RELATED"/>
    <property type="match status" value="1"/>
</dbReference>
<dbReference type="Pfam" id="PF00201">
    <property type="entry name" value="UDPGT"/>
    <property type="match status" value="1"/>
</dbReference>
<keyword evidence="4" id="KW-1133">Transmembrane helix</keyword>
<evidence type="ECO:0000256" key="5">
    <source>
        <dbReference type="SAM" id="SignalP"/>
    </source>
</evidence>
<reference evidence="7" key="1">
    <citation type="submission" date="2015-02" db="EMBL/GenBank/DDBJ databases">
        <title>Genome sequencing for Strongylocentrotus purpuratus.</title>
        <authorList>
            <person name="Murali S."/>
            <person name="Liu Y."/>
            <person name="Vee V."/>
            <person name="English A."/>
            <person name="Wang M."/>
            <person name="Skinner E."/>
            <person name="Han Y."/>
            <person name="Muzny D.M."/>
            <person name="Worley K.C."/>
            <person name="Gibbs R.A."/>
        </authorList>
    </citation>
    <scope>NUCLEOTIDE SEQUENCE</scope>
</reference>
<evidence type="ECO:0000313" key="7">
    <source>
        <dbReference type="Proteomes" id="UP000007110"/>
    </source>
</evidence>
<keyword evidence="5" id="KW-0732">Signal</keyword>
<keyword evidence="7" id="KW-1185">Reference proteome</keyword>
<feature type="chain" id="PRO_5029586745" description="UDP-glucuronosyltransferase" evidence="5">
    <location>
        <begin position="19"/>
        <end position="522"/>
    </location>
</feature>
<dbReference type="AlphaFoldDB" id="A0A7M7PIX5"/>
<comment type="similarity">
    <text evidence="1">Belongs to the UDP-glycosyltransferase family.</text>
</comment>
<dbReference type="CDD" id="cd03784">
    <property type="entry name" value="GT1_Gtf-like"/>
    <property type="match status" value="1"/>
</dbReference>
<name>A0A7M7PIX5_STRPU</name>
<feature type="signal peptide" evidence="5">
    <location>
        <begin position="1"/>
        <end position="18"/>
    </location>
</feature>
<evidence type="ECO:0000313" key="6">
    <source>
        <dbReference type="EnsemblMetazoa" id="XP_030852176"/>
    </source>
</evidence>
<evidence type="ECO:0008006" key="8">
    <source>
        <dbReference type="Google" id="ProtNLM"/>
    </source>
</evidence>
<organism evidence="6 7">
    <name type="scientific">Strongylocentrotus purpuratus</name>
    <name type="common">Purple sea urchin</name>
    <dbReference type="NCBI Taxonomy" id="7668"/>
    <lineage>
        <taxon>Eukaryota</taxon>
        <taxon>Metazoa</taxon>
        <taxon>Echinodermata</taxon>
        <taxon>Eleutherozoa</taxon>
        <taxon>Echinozoa</taxon>
        <taxon>Echinoidea</taxon>
        <taxon>Euechinoidea</taxon>
        <taxon>Echinacea</taxon>
        <taxon>Camarodonta</taxon>
        <taxon>Echinidea</taxon>
        <taxon>Strongylocentrotidae</taxon>
        <taxon>Strongylocentrotus</taxon>
    </lineage>
</organism>
<evidence type="ECO:0000256" key="2">
    <source>
        <dbReference type="ARBA" id="ARBA00022676"/>
    </source>
</evidence>
<reference evidence="6" key="2">
    <citation type="submission" date="2021-01" db="UniProtKB">
        <authorList>
            <consortium name="EnsemblMetazoa"/>
        </authorList>
    </citation>
    <scope>IDENTIFICATION</scope>
</reference>
<dbReference type="SUPFAM" id="SSF53756">
    <property type="entry name" value="UDP-Glycosyltransferase/glycogen phosphorylase"/>
    <property type="match status" value="1"/>
</dbReference>
<dbReference type="GO" id="GO:0008194">
    <property type="term" value="F:UDP-glycosyltransferase activity"/>
    <property type="evidence" value="ECO:0007669"/>
    <property type="project" value="InterPro"/>
</dbReference>
<accession>A0A7M7PIX5</accession>
<dbReference type="RefSeq" id="XP_030852176.1">
    <property type="nucleotide sequence ID" value="XM_030996316.1"/>
</dbReference>
<sequence length="522" mass="59374">MTKLSLFIFLGLFSRVPGANILIFSGYGEGSHFFVAANIGKELINRGHNVTSLISIAYKERSGEERYKDINFEIFSHKVSPNAVLARHDRRTKKAFEGSHVLDIVFNVSHFVNEQIDDCESILNDHDLVRRLDDHDFDLALIDPYWICALVVAERFARIHVSVMPTSWWNMLSRLHGNPVNPAHHPELSTGFNPNMSLLERLKSMLCSSFTWIMQWSADQLTPLMRQHDILPGMKGSDIFSRSQLFIANVDYSLEFPLAIYPHIITAGGLTTQPAQDLTKDLEEYVQSSGDAGIIVFSLGTYVTYMKEELIAVFANAFAKLPQKVIWQFRGTPPAILDKIPNIKTMEWLPQNDLLGHNKTRAFMYQGGNNGLYEALYHAVPVVVIPLIGDQPDVAARVMTRGMGLSLDIMTITTEKIVDTLNAVIHEKHYKETVKRMSAIFHDRPMRPVEKAAFWIEHVIKHGGEYMRSPIHDLTWYQYYLLDVVAFLLLVLVVVIVFIVYSCKFAFRCCKRVLVGKKAKTD</sequence>
<dbReference type="InterPro" id="IPR050271">
    <property type="entry name" value="UDP-glycosyltransferase"/>
</dbReference>
<dbReference type="PANTHER" id="PTHR48043">
    <property type="entry name" value="EG:EG0003.4 PROTEIN-RELATED"/>
    <property type="match status" value="1"/>
</dbReference>
<feature type="transmembrane region" description="Helical" evidence="4">
    <location>
        <begin position="476"/>
        <end position="501"/>
    </location>
</feature>
<dbReference type="Gene3D" id="3.40.50.2000">
    <property type="entry name" value="Glycogen Phosphorylase B"/>
    <property type="match status" value="2"/>
</dbReference>
<evidence type="ECO:0000256" key="3">
    <source>
        <dbReference type="ARBA" id="ARBA00022679"/>
    </source>
</evidence>
<dbReference type="Proteomes" id="UP000007110">
    <property type="component" value="Unassembled WGS sequence"/>
</dbReference>
<keyword evidence="3" id="KW-0808">Transferase</keyword>
<dbReference type="FunFam" id="3.40.50.2000:FF:000050">
    <property type="entry name" value="UDP-glucuronosyltransferase"/>
    <property type="match status" value="1"/>
</dbReference>
<dbReference type="FunFam" id="3.40.50.2000:FF:000788">
    <property type="entry name" value="Uncharacterized protein"/>
    <property type="match status" value="1"/>
</dbReference>
<keyword evidence="4" id="KW-0472">Membrane</keyword>